<proteinExistence type="predicted"/>
<protein>
    <recommendedName>
        <fullName evidence="2">Type II toxin-antitoxin system RelE/ParE family toxin</fullName>
    </recommendedName>
</protein>
<sequence length="131" mass="14231">MSDVPPTPLVAVTDHAAERFRQRVGSRTGAVDVKTEVATRVARAWAAGRVSDEAPPGAKGGRGSVYVRDLVDRAVVFVCRYDRAGREALVITLWEGEDGVGPPRVGRQFTNALKDSDRAVTARGRWAEDRD</sequence>
<dbReference type="RefSeq" id="WP_354702250.1">
    <property type="nucleotide sequence ID" value="NZ_CP114014.1"/>
</dbReference>
<name>A0AAU7AVM8_9ACTN</name>
<reference evidence="1" key="1">
    <citation type="submission" date="2022-12" db="EMBL/GenBank/DDBJ databases">
        <title>Paraconexibacter alkalitolerans sp. nov. and Baekduia alba sp. nov., isolated from soil and emended description of the genera Paraconexibacter (Chun et al., 2020) and Baekduia (An et al., 2020).</title>
        <authorList>
            <person name="Vieira S."/>
            <person name="Huber K.J."/>
            <person name="Geppert A."/>
            <person name="Wolf J."/>
            <person name="Neumann-Schaal M."/>
            <person name="Muesken M."/>
            <person name="Overmann J."/>
        </authorList>
    </citation>
    <scope>NUCLEOTIDE SEQUENCE</scope>
    <source>
        <strain evidence="1">AEG42_29</strain>
    </source>
</reference>
<dbReference type="KEGG" id="parq:DSM112329_02606"/>
<evidence type="ECO:0000313" key="1">
    <source>
        <dbReference type="EMBL" id="XAY05748.1"/>
    </source>
</evidence>
<gene>
    <name evidence="1" type="ORF">DSM112329_02606</name>
</gene>
<organism evidence="1">
    <name type="scientific">Paraconexibacter sp. AEG42_29</name>
    <dbReference type="NCBI Taxonomy" id="2997339"/>
    <lineage>
        <taxon>Bacteria</taxon>
        <taxon>Bacillati</taxon>
        <taxon>Actinomycetota</taxon>
        <taxon>Thermoleophilia</taxon>
        <taxon>Solirubrobacterales</taxon>
        <taxon>Paraconexibacteraceae</taxon>
        <taxon>Paraconexibacter</taxon>
    </lineage>
</organism>
<evidence type="ECO:0008006" key="2">
    <source>
        <dbReference type="Google" id="ProtNLM"/>
    </source>
</evidence>
<dbReference type="AlphaFoldDB" id="A0AAU7AVM8"/>
<dbReference type="EMBL" id="CP114014">
    <property type="protein sequence ID" value="XAY05748.1"/>
    <property type="molecule type" value="Genomic_DNA"/>
</dbReference>
<accession>A0AAU7AVM8</accession>